<name>A9UL21_9REOV</name>
<sequence length="387" mass="43665">MEVRPLHLHCVAEGIYQSYDDLIPNYSTIEGWAGIGQYVPPEVIRVGRAYVCTQCGGMLYYDRPDERDYYFPHHVCHQRYDRFNSPFQLLVRTARVTALLKRRTAVMLREGMNAVLNANGQSGKDILTDDVSTNTKVTLTGDSGKTGEVEWSDVNISGALIGGMETDPDFWQRPIDELMSNGHVIQPAARIRHLFEVFGDVMKKKEVFYTLGVPCNYSSANVDHFLGSSAYDLAESKFSVNINMQPRSYLLPVDDSKVLQWPFGTKDASKAFSARPINIAPLVGNVSLLLNTTDSARGELTIRMDTSRKMRYFREFLTRIYDGWHRNHLAVVVPNGIACAQSLMEREIYHYLKSPGDIACERQVSHKLFITGLSGVKKIAAYQFKDA</sequence>
<dbReference type="KEGG" id="vg:9295419"/>
<evidence type="ECO:0000313" key="1">
    <source>
        <dbReference type="EMBL" id="AAY54284.1"/>
    </source>
</evidence>
<keyword evidence="3" id="KW-1185">Reference proteome</keyword>
<dbReference type="Gene3D" id="3.90.1630.10">
    <property type="entry name" value="Outer-capsid protein sigma 3, small lobe"/>
    <property type="match status" value="1"/>
</dbReference>
<dbReference type="GO" id="GO:0019058">
    <property type="term" value="P:viral life cycle"/>
    <property type="evidence" value="ECO:0007669"/>
    <property type="project" value="InterPro"/>
</dbReference>
<dbReference type="RefSeq" id="YP_003717778.1">
    <property type="nucleotide sequence ID" value="NC_014243.1"/>
</dbReference>
<dbReference type="EMBL" id="AY993990">
    <property type="protein sequence ID" value="AAY54284.1"/>
    <property type="molecule type" value="Genomic_RNA"/>
</dbReference>
<proteinExistence type="predicted"/>
<dbReference type="Pfam" id="PF00979">
    <property type="entry name" value="Reovirus_cap"/>
    <property type="match status" value="1"/>
</dbReference>
<accession>A9UL21</accession>
<accession>D6MM27</accession>
<evidence type="ECO:0000313" key="3">
    <source>
        <dbReference type="Proteomes" id="UP000201481"/>
    </source>
</evidence>
<evidence type="ECO:0000313" key="2">
    <source>
        <dbReference type="EMBL" id="ACU68607.1"/>
    </source>
</evidence>
<dbReference type="EMBL" id="GQ258984">
    <property type="protein sequence ID" value="ACU68607.1"/>
    <property type="molecule type" value="Genomic_RNA"/>
</dbReference>
<reference evidence="1" key="1">
    <citation type="submission" date="2005-03" db="EMBL/GenBank/DDBJ databases">
        <title>Sequence divergence of the S2, S3 and S4 genome segments of a novel fusogenic bat reovirus predicts a distinct subgroup in the genus Orthoreovirus.</title>
        <authorList>
            <person name="Cummins D."/>
            <person name="Pritchard L.I."/>
            <person name="Lunt R."/>
            <person name="Hansson E."/>
            <person name="Wang L."/>
        </authorList>
    </citation>
    <scope>NUCLEOTIDE SEQUENCE</scope>
</reference>
<dbReference type="InterPro" id="IPR000153">
    <property type="entry name" value="Reo_capsid_sigma3"/>
</dbReference>
<dbReference type="OrthoDB" id="16617at10239"/>
<organism evidence="1">
    <name type="scientific">Broome reovirus</name>
    <dbReference type="NCBI Taxonomy" id="667093"/>
    <lineage>
        <taxon>Viruses</taxon>
        <taxon>Riboviria</taxon>
        <taxon>Orthornavirae</taxon>
        <taxon>Duplornaviricota</taxon>
        <taxon>Resentoviricetes</taxon>
        <taxon>Reovirales</taxon>
        <taxon>Spinareoviridae</taxon>
        <taxon>Orthoreovirus</taxon>
        <taxon>Orthoreovirus broomense</taxon>
        <taxon>Broome orthoreovirus</taxon>
    </lineage>
</organism>
<reference evidence="2 3" key="2">
    <citation type="journal article" date="2010" name="Virology">
        <title>Broome virus, a new fusogenic Orthoreovirus species isolated from an Australian fruit bat.</title>
        <authorList>
            <person name="Thalmann C.M."/>
            <person name="Cummins D.M."/>
            <person name="Yu M."/>
            <person name="Lunt R."/>
            <person name="Pritchard L.I."/>
            <person name="Hansson E."/>
            <person name="Crameri S."/>
            <person name="Hyatt A."/>
            <person name="Wang L.F."/>
        </authorList>
    </citation>
    <scope>NUCLEOTIDE SEQUENCE [LARGE SCALE GENOMIC DNA]</scope>
</reference>
<protein>
    <submittedName>
        <fullName evidence="1 2">Major outer capsid protein</fullName>
    </submittedName>
</protein>
<dbReference type="GeneID" id="9295419"/>
<dbReference type="InterPro" id="IPR023634">
    <property type="entry name" value="Reovirus_capsid_sigma-3_dom_sf"/>
</dbReference>
<dbReference type="SUPFAM" id="SSF64465">
    <property type="entry name" value="Outer capsid protein sigma 3"/>
    <property type="match status" value="1"/>
</dbReference>
<dbReference type="Proteomes" id="UP000201481">
    <property type="component" value="Genome"/>
</dbReference>
<dbReference type="GO" id="GO:0005198">
    <property type="term" value="F:structural molecule activity"/>
    <property type="evidence" value="ECO:0007669"/>
    <property type="project" value="InterPro"/>
</dbReference>